<dbReference type="InterPro" id="IPR043502">
    <property type="entry name" value="DNA/RNA_pol_sf"/>
</dbReference>
<dbReference type="Proteomes" id="UP000069940">
    <property type="component" value="Unassembled WGS sequence"/>
</dbReference>
<dbReference type="InterPro" id="IPR021109">
    <property type="entry name" value="Peptidase_aspartic_dom_sf"/>
</dbReference>
<dbReference type="SUPFAM" id="SSF56672">
    <property type="entry name" value="DNA/RNA polymerases"/>
    <property type="match status" value="1"/>
</dbReference>
<dbReference type="Gene3D" id="2.40.70.10">
    <property type="entry name" value="Acid Proteases"/>
    <property type="match status" value="1"/>
</dbReference>
<feature type="compositionally biased region" description="Polar residues" evidence="1">
    <location>
        <begin position="433"/>
        <end position="446"/>
    </location>
</feature>
<dbReference type="PANTHER" id="PTHR47331:SF1">
    <property type="entry name" value="GAG-LIKE PROTEIN"/>
    <property type="match status" value="1"/>
</dbReference>
<dbReference type="Gene3D" id="3.30.420.10">
    <property type="entry name" value="Ribonuclease H-like superfamily/Ribonuclease H"/>
    <property type="match status" value="1"/>
</dbReference>
<dbReference type="InterPro" id="IPR008042">
    <property type="entry name" value="Retrotrans_Pao"/>
</dbReference>
<dbReference type="InterPro" id="IPR040676">
    <property type="entry name" value="DUF5641"/>
</dbReference>
<name>A0ABM1ZBR0_AEDAL</name>
<dbReference type="SUPFAM" id="SSF53098">
    <property type="entry name" value="Ribonuclease H-like"/>
    <property type="match status" value="1"/>
</dbReference>
<dbReference type="RefSeq" id="XP_062713821.1">
    <property type="nucleotide sequence ID" value="XM_062857837.1"/>
</dbReference>
<dbReference type="InterPro" id="IPR041588">
    <property type="entry name" value="Integrase_H2C2"/>
</dbReference>
<protein>
    <recommendedName>
        <fullName evidence="2">Integrase catalytic domain-containing protein</fullName>
    </recommendedName>
</protein>
<dbReference type="Pfam" id="PF17921">
    <property type="entry name" value="Integrase_H2C2"/>
    <property type="match status" value="1"/>
</dbReference>
<reference evidence="4" key="1">
    <citation type="journal article" date="2015" name="Proc. Natl. Acad. Sci. U.S.A.">
        <title>Genome sequence of the Asian Tiger mosquito, Aedes albopictus, reveals insights into its biology, genetics, and evolution.</title>
        <authorList>
            <person name="Chen X.G."/>
            <person name="Jiang X."/>
            <person name="Gu J."/>
            <person name="Xu M."/>
            <person name="Wu Y."/>
            <person name="Deng Y."/>
            <person name="Zhang C."/>
            <person name="Bonizzoni M."/>
            <person name="Dermauw W."/>
            <person name="Vontas J."/>
            <person name="Armbruster P."/>
            <person name="Huang X."/>
            <person name="Yang Y."/>
            <person name="Zhang H."/>
            <person name="He W."/>
            <person name="Peng H."/>
            <person name="Liu Y."/>
            <person name="Wu K."/>
            <person name="Chen J."/>
            <person name="Lirakis M."/>
            <person name="Topalis P."/>
            <person name="Van Leeuwen T."/>
            <person name="Hall A.B."/>
            <person name="Jiang X."/>
            <person name="Thorpe C."/>
            <person name="Mueller R.L."/>
            <person name="Sun C."/>
            <person name="Waterhouse R.M."/>
            <person name="Yan G."/>
            <person name="Tu Z.J."/>
            <person name="Fang X."/>
            <person name="James A.A."/>
        </authorList>
    </citation>
    <scope>NUCLEOTIDE SEQUENCE [LARGE SCALE GENOMIC DNA]</scope>
    <source>
        <strain evidence="4">Foshan</strain>
    </source>
</reference>
<dbReference type="Pfam" id="PF18701">
    <property type="entry name" value="DUF5641"/>
    <property type="match status" value="1"/>
</dbReference>
<evidence type="ECO:0000256" key="1">
    <source>
        <dbReference type="SAM" id="MobiDB-lite"/>
    </source>
</evidence>
<evidence type="ECO:0000313" key="4">
    <source>
        <dbReference type="Proteomes" id="UP000069940"/>
    </source>
</evidence>
<feature type="domain" description="Integrase catalytic" evidence="2">
    <location>
        <begin position="1481"/>
        <end position="1674"/>
    </location>
</feature>
<keyword evidence="4" id="KW-1185">Reference proteome</keyword>
<evidence type="ECO:0000313" key="3">
    <source>
        <dbReference type="EnsemblMetazoa" id="AALFPA23_016963.P24771"/>
    </source>
</evidence>
<dbReference type="EnsemblMetazoa" id="AALFPA23_016963.R24771">
    <property type="protein sequence ID" value="AALFPA23_016963.P24771"/>
    <property type="gene ID" value="AALFPA23_016963"/>
</dbReference>
<dbReference type="InterPro" id="IPR005312">
    <property type="entry name" value="DUF1759"/>
</dbReference>
<accession>A0ABM1ZBR0</accession>
<dbReference type="InterPro" id="IPR036397">
    <property type="entry name" value="RNaseH_sf"/>
</dbReference>
<organism evidence="3 4">
    <name type="scientific">Aedes albopictus</name>
    <name type="common">Asian tiger mosquito</name>
    <name type="synonym">Stegomyia albopicta</name>
    <dbReference type="NCBI Taxonomy" id="7160"/>
    <lineage>
        <taxon>Eukaryota</taxon>
        <taxon>Metazoa</taxon>
        <taxon>Ecdysozoa</taxon>
        <taxon>Arthropoda</taxon>
        <taxon>Hexapoda</taxon>
        <taxon>Insecta</taxon>
        <taxon>Pterygota</taxon>
        <taxon>Neoptera</taxon>
        <taxon>Endopterygota</taxon>
        <taxon>Diptera</taxon>
        <taxon>Nematocera</taxon>
        <taxon>Culicoidea</taxon>
        <taxon>Culicidae</taxon>
        <taxon>Culicinae</taxon>
        <taxon>Aedini</taxon>
        <taxon>Aedes</taxon>
        <taxon>Stegomyia</taxon>
    </lineage>
</organism>
<feature type="region of interest" description="Disordered" evidence="1">
    <location>
        <begin position="428"/>
        <end position="451"/>
    </location>
</feature>
<dbReference type="Pfam" id="PF03564">
    <property type="entry name" value="DUF1759"/>
    <property type="match status" value="1"/>
</dbReference>
<dbReference type="GeneID" id="134290658"/>
<dbReference type="CDD" id="cd00303">
    <property type="entry name" value="retropepsin_like"/>
    <property type="match status" value="1"/>
</dbReference>
<dbReference type="InterPro" id="IPR012337">
    <property type="entry name" value="RNaseH-like_sf"/>
</dbReference>
<evidence type="ECO:0000259" key="2">
    <source>
        <dbReference type="PROSITE" id="PS50994"/>
    </source>
</evidence>
<sequence>MADTVEALHQCCQATKNKVERIRVVIAAANMSHDKFSFHALKLYLKTVDSCYEEFNGFQNRIYLTDASRKAEFEQHFIEFEEVYEFTRIAISEMIQAHEDERAAAEASNADRLSQLSVMNARGASQPGGSSSTNAQARIPPSLILQQAPLPTFDGRYDQWFKFKARFRDIVDRCVHDSDATKLHHLDKALIGDAKGAIDEQTLNDNNYDGAWKILIDRYENLPMVIHGHITKLLNLKPMTKESTHELRILVDDCVKRVESLQFHKLRMDTMGEAIIITLLTSKLDPATRKAWELSVPHGTLPAYQDTVAFLRNHCHVLERCEQGISSVKGRNQNPISRPSAGIAAHKTHTVTVQKPDDGCSICSGKHLIDTCETFKNMQVDARYEKAKQLGLCFGCLKRGHRTGACKNKPACPSCTKKHHPLMHYEEKKKPVSTDQPAQSKQSDGYSGNPPLTAAKCVIPSEPRVSKKQILLATAVVKVFDCCGVPYDCRVLLDSGAMTSFISERMANLLNLRRVSANVPIVGVNGMKQFVKFKICAKVASKTTNDSFLLECLVVPRVTGPLPATKIDSSSWPIPDALELADPRFYEPSRIDMLIGAEMFFELIQAGKCQMSPDLPVLQESSLGWLVGGKIAGATAFNIVKVCHAKPTEVNNEQLSELLKRFWIVDNQQDDMHVEFDEFCEDHFMRTHTRTPEGRYVVVIPFRDNLCELGEFRMQAEKRFYALERRLERAPEMKKMYVDFINEYLSLGHCRVVNEVDSSTDGAYYLPHHCVVKLDSSTTKLRVVFDASAKSTTDVSLNDVMMIGPTVQDSLFDIVLRFRMHKYAFTADVSKMYRQVLVSPEHRKYQRILWRENRTDPLKELELSTVTYGTAAAPYLATRAMVQLARDEHDNYPTASESVLKSVYIDDVLDGADTLADAKQLQNDLTVLLAKGGFELHKWCANDVTLLEEIPAQAQEKLLKVHEGDESGVIKTLGILWNPTKDAFMFRVKPVDEGATKPTKRLVLSETAKLFGPMGFLAPVVVIAKMIMQRLWSDKMNWDDPLPEEQLRDWKRLRTELCNISLFKIDRRLTADNVTKEELHGFADASMMAYGCCIYLRSVKTDGTVQMQLVCAKSKVAPIKEQQRPVKLKAEAEEMTIPRLELCAALLLVEQMKKVREALAFDTEKVVLWADSKIVLCWVRKMNIKTTVFVRNRIMKIRNLMPNVKWNYVSSKENPADIVSRGVFPEELIRSALWWTGPAFLHVAEYEDSIKVCGSNYDEDSAVEQAVTVAVDGGTERSVPDKIVTSAIAENRMYELILGCSSLRKVQRIVGYVNRFIFNCRASKRKQERRHGWLSSIEHNDALIAMVFVVQQCELSEDIDRVQKQKPGGKMLKNLNPIYDTSERLLRVGGRIRHSDLPRDQKHPMVLPQRSHFTDILIEALHVENLHVGLNGLLAIVKQKFWPVSARRAINRVLHKCVTCFRSKPTEVQQFMGDLPACRVTADLPFARTGVDYAGPFLLKVGARSKIKLKAYISLFVCMATKAVHLELVSSLTTDGFIAALHRFAGRRGNPSEILSDNGSNFRGADRQLAELVTLLKSQVLQQRVNDFCQPRGISWKFNPPRAPHHGGLWEANVKCMKAHLYKVLNESYLTYEEMNTLLVQIEGILNSRPLVQLTDDPRDYEALSPSHFLIGRELTAVAEPIYEDLRESSLSRYQHVQKRKQCFWRRWSAEYVTSLQRRSKWYKEPTLLRKGLLVILKEDNMPPKCGSWIASRKSTLGPMELQELLMFEQAAEFIDEQPRR</sequence>
<dbReference type="InterPro" id="IPR001584">
    <property type="entry name" value="Integrase_cat-core"/>
</dbReference>
<reference evidence="3" key="2">
    <citation type="submission" date="2025-05" db="UniProtKB">
        <authorList>
            <consortium name="EnsemblMetazoa"/>
        </authorList>
    </citation>
    <scope>IDENTIFICATION</scope>
    <source>
        <strain evidence="3">Foshan</strain>
    </source>
</reference>
<dbReference type="Pfam" id="PF05380">
    <property type="entry name" value="Peptidase_A17"/>
    <property type="match status" value="1"/>
</dbReference>
<dbReference type="PANTHER" id="PTHR47331">
    <property type="entry name" value="PHD-TYPE DOMAIN-CONTAINING PROTEIN"/>
    <property type="match status" value="1"/>
</dbReference>
<dbReference type="CDD" id="cd01644">
    <property type="entry name" value="RT_pepA17"/>
    <property type="match status" value="1"/>
</dbReference>
<proteinExistence type="predicted"/>
<dbReference type="PROSITE" id="PS50994">
    <property type="entry name" value="INTEGRASE"/>
    <property type="match status" value="1"/>
</dbReference>